<dbReference type="Pfam" id="PF01464">
    <property type="entry name" value="SLT"/>
    <property type="match status" value="1"/>
</dbReference>
<evidence type="ECO:0000256" key="2">
    <source>
        <dbReference type="SAM" id="SignalP"/>
    </source>
</evidence>
<dbReference type="InterPro" id="IPR023346">
    <property type="entry name" value="Lysozyme-like_dom_sf"/>
</dbReference>
<evidence type="ECO:0000259" key="3">
    <source>
        <dbReference type="Pfam" id="PF01464"/>
    </source>
</evidence>
<dbReference type="Gene3D" id="1.10.530.10">
    <property type="match status" value="1"/>
</dbReference>
<keyword evidence="5" id="KW-1185">Reference proteome</keyword>
<feature type="domain" description="Transglycosylase SLT" evidence="3">
    <location>
        <begin position="95"/>
        <end position="163"/>
    </location>
</feature>
<dbReference type="InterPro" id="IPR008258">
    <property type="entry name" value="Transglycosylase_SLT_dom_1"/>
</dbReference>
<feature type="chain" id="PRO_5019309659" evidence="2">
    <location>
        <begin position="26"/>
        <end position="243"/>
    </location>
</feature>
<reference evidence="4 5" key="1">
    <citation type="submission" date="2018-11" db="EMBL/GenBank/DDBJ databases">
        <title>Mesobaculum littorinae gen. nov., sp. nov., isolated from Littorina scabra that represents a novel genus of the order Rhodobacteraceae.</title>
        <authorList>
            <person name="Li F."/>
        </authorList>
    </citation>
    <scope>NUCLEOTIDE SEQUENCE [LARGE SCALE GENOMIC DNA]</scope>
    <source>
        <strain evidence="4 5">M0103</strain>
    </source>
</reference>
<dbReference type="OrthoDB" id="5945995at2"/>
<feature type="signal peptide" evidence="2">
    <location>
        <begin position="1"/>
        <end position="25"/>
    </location>
</feature>
<comment type="similarity">
    <text evidence="1">Belongs to the virb1 family.</text>
</comment>
<dbReference type="Proteomes" id="UP000285908">
    <property type="component" value="Unassembled WGS sequence"/>
</dbReference>
<sequence length="243" mass="26393">MTRAALFKFLTLLALALPVRGDASADLCEAAAIRVAQETGVPQTVLRAISLTETGRARGGEVRPWPWTVNLEGAGHWFDDRDTALAFAYRSYKAGKRSFDLGCFQINYRWHGENFASLEEMFDPEAGARYAAGFLKRLHAELGDWSKAAGAYHSRTETYAKRYRKRFDRFHAGLTDLPLPQGAPSAPAAPDRRLAQADPGMIRPNSYPLLQGGQSGARGLGSLVPLGGGGTPFVAATARRLGQ</sequence>
<dbReference type="SUPFAM" id="SSF53955">
    <property type="entry name" value="Lysozyme-like"/>
    <property type="match status" value="1"/>
</dbReference>
<proteinExistence type="inferred from homology"/>
<gene>
    <name evidence="4" type="ORF">EKE94_10905</name>
</gene>
<organism evidence="4 5">
    <name type="scientific">Mesobaculum littorinae</name>
    <dbReference type="NCBI Taxonomy" id="2486419"/>
    <lineage>
        <taxon>Bacteria</taxon>
        <taxon>Pseudomonadati</taxon>
        <taxon>Pseudomonadota</taxon>
        <taxon>Alphaproteobacteria</taxon>
        <taxon>Rhodobacterales</taxon>
        <taxon>Roseobacteraceae</taxon>
        <taxon>Mesobaculum</taxon>
    </lineage>
</organism>
<dbReference type="AlphaFoldDB" id="A0A438AGY5"/>
<keyword evidence="2" id="KW-0732">Signal</keyword>
<protein>
    <submittedName>
        <fullName evidence="4">Lytic transglycosylase domain-containing protein</fullName>
    </submittedName>
</protein>
<evidence type="ECO:0000313" key="4">
    <source>
        <dbReference type="EMBL" id="RVV97969.1"/>
    </source>
</evidence>
<evidence type="ECO:0000313" key="5">
    <source>
        <dbReference type="Proteomes" id="UP000285908"/>
    </source>
</evidence>
<accession>A0A438AGY5</accession>
<name>A0A438AGY5_9RHOB</name>
<comment type="caution">
    <text evidence="4">The sequence shown here is derived from an EMBL/GenBank/DDBJ whole genome shotgun (WGS) entry which is preliminary data.</text>
</comment>
<dbReference type="RefSeq" id="WP_127906634.1">
    <property type="nucleotide sequence ID" value="NZ_RQXX01000003.1"/>
</dbReference>
<evidence type="ECO:0000256" key="1">
    <source>
        <dbReference type="ARBA" id="ARBA00009387"/>
    </source>
</evidence>
<dbReference type="EMBL" id="RQXX01000003">
    <property type="protein sequence ID" value="RVV97969.1"/>
    <property type="molecule type" value="Genomic_DNA"/>
</dbReference>